<comment type="caution">
    <text evidence="2">The sequence shown here is derived from an EMBL/GenBank/DDBJ whole genome shotgun (WGS) entry which is preliminary data.</text>
</comment>
<dbReference type="InterPro" id="IPR036661">
    <property type="entry name" value="Luciferase-like_sf"/>
</dbReference>
<gene>
    <name evidence="2" type="ORF">BST26_01075</name>
</gene>
<feature type="domain" description="Luciferase-like" evidence="1">
    <location>
        <begin position="20"/>
        <end position="238"/>
    </location>
</feature>
<accession>A0A1X0DN46</accession>
<dbReference type="RefSeq" id="WP_083028971.1">
    <property type="nucleotide sequence ID" value="NZ_AP022618.1"/>
</dbReference>
<dbReference type="NCBIfam" id="TIGR03560">
    <property type="entry name" value="F420_Rv1855c"/>
    <property type="match status" value="1"/>
</dbReference>
<sequence>MTFRLGLLIPKFASDPKKLFPTLVAQTREAEAAGYEAVFVMDHFYQAANIGAVEDPMPEAYTTLGALAAATDTVQLGALVTGVTYRNPALVAKEITTLDVISAGRAILGMGAGWYELEHRQLGFDFGTFGERFNRLDEALQIIGPMVDGQRPTFTGSYYRTEEALAQPRYRDHIPLMLGGSGEKKAIPMAARYFDHMNLMCDLSELPRKAEVVRRCCEDIGRDPATLATSTMVVVDVDGTMSPEQIAAASANFISGSPTAIAEQIKARVFDAGVGGVVLSVFDYRPGVVAELADALRPLLPA</sequence>
<dbReference type="InterPro" id="IPR050172">
    <property type="entry name" value="SsuD_RutA_monooxygenase"/>
</dbReference>
<name>A0A1X0DN46_9MYCO</name>
<dbReference type="Gene3D" id="3.20.20.30">
    <property type="entry name" value="Luciferase-like domain"/>
    <property type="match status" value="1"/>
</dbReference>
<dbReference type="InterPro" id="IPR019952">
    <property type="entry name" value="F420_OxRdatse_Rv1855c_pred"/>
</dbReference>
<dbReference type="GO" id="GO:0008726">
    <property type="term" value="F:alkanesulfonate monooxygenase activity"/>
    <property type="evidence" value="ECO:0007669"/>
    <property type="project" value="TreeGrafter"/>
</dbReference>
<dbReference type="Pfam" id="PF00296">
    <property type="entry name" value="Bac_luciferase"/>
    <property type="match status" value="1"/>
</dbReference>
<dbReference type="SUPFAM" id="SSF51679">
    <property type="entry name" value="Bacterial luciferase-like"/>
    <property type="match status" value="1"/>
</dbReference>
<dbReference type="EMBL" id="MVHS01000002">
    <property type="protein sequence ID" value="ORA73798.1"/>
    <property type="molecule type" value="Genomic_DNA"/>
</dbReference>
<dbReference type="InterPro" id="IPR011251">
    <property type="entry name" value="Luciferase-like_dom"/>
</dbReference>
<dbReference type="OrthoDB" id="4029802at2"/>
<proteinExistence type="predicted"/>
<dbReference type="STRING" id="444597.BST26_01075"/>
<evidence type="ECO:0000259" key="1">
    <source>
        <dbReference type="Pfam" id="PF00296"/>
    </source>
</evidence>
<protein>
    <submittedName>
        <fullName evidence="2">LLM class F420-dependent oxidoreductase</fullName>
    </submittedName>
</protein>
<reference evidence="2 3" key="1">
    <citation type="submission" date="2016-12" db="EMBL/GenBank/DDBJ databases">
        <title>The new phylogeny of genus Mycobacterium.</title>
        <authorList>
            <person name="Tortoli E."/>
            <person name="Trovato A."/>
            <person name="Cirillo D.M."/>
        </authorList>
    </citation>
    <scope>NUCLEOTIDE SEQUENCE [LARGE SCALE GENOMIC DNA]</scope>
    <source>
        <strain evidence="2 3">DSM 45130</strain>
    </source>
</reference>
<dbReference type="PANTHER" id="PTHR42847:SF8">
    <property type="entry name" value="CONSERVED PROTEIN"/>
    <property type="match status" value="1"/>
</dbReference>
<dbReference type="GO" id="GO:0046306">
    <property type="term" value="P:alkanesulfonate catabolic process"/>
    <property type="evidence" value="ECO:0007669"/>
    <property type="project" value="TreeGrafter"/>
</dbReference>
<keyword evidence="3" id="KW-1185">Reference proteome</keyword>
<dbReference type="AlphaFoldDB" id="A0A1X0DN46"/>
<evidence type="ECO:0000313" key="3">
    <source>
        <dbReference type="Proteomes" id="UP000192801"/>
    </source>
</evidence>
<dbReference type="PANTHER" id="PTHR42847">
    <property type="entry name" value="ALKANESULFONATE MONOOXYGENASE"/>
    <property type="match status" value="1"/>
</dbReference>
<organism evidence="2 3">
    <name type="scientific">Mycolicibacterium insubricum</name>
    <dbReference type="NCBI Taxonomy" id="444597"/>
    <lineage>
        <taxon>Bacteria</taxon>
        <taxon>Bacillati</taxon>
        <taxon>Actinomycetota</taxon>
        <taxon>Actinomycetes</taxon>
        <taxon>Mycobacteriales</taxon>
        <taxon>Mycobacteriaceae</taxon>
        <taxon>Mycolicibacterium</taxon>
    </lineage>
</organism>
<evidence type="ECO:0000313" key="2">
    <source>
        <dbReference type="EMBL" id="ORA73798.1"/>
    </source>
</evidence>
<dbReference type="Proteomes" id="UP000192801">
    <property type="component" value="Unassembled WGS sequence"/>
</dbReference>